<sequence>MLERLRHHPAWPATLISLFLIFYISYDKRWTYSPIIEWDVCNYYSYIKGLLYEGDPYLRLWNADTNRMELYTYTSSQSEKMTGGLALLYLPGVSVAHIVASLSPHYQDDGISLPYRIALQYNVIPYLWLGFYFLYIVLYKVLKRHWPVILALFTLFFGTNLLYYSALENAMSHAYTFSLYSIWLYLSHEWLTKPRIIIAIAMGLLAGLIIWIRPVNIVLLPASLGLYWFLRRDERSILVWKVLPSHLLWMAAAAFLVMIPQMIYWKVTSGRWLVYSYGDEHFFFLAPKVIEGLFSWRKGWVLYSPVLLMLIPGFMALWRRSWKGASIFLAVFIVFLYVTFSWWCWWYGGGYSQRPMIDILPLLAFPISTAWMLIPRFVLPIRVLLIATLTAMIALNTFHVWQYKNYLIHFDSNTRRSYLMNFLRTTHAPGWWEALEAPDYEAAKKGLKR</sequence>
<proteinExistence type="predicted"/>
<feature type="transmembrane region" description="Helical" evidence="1">
    <location>
        <begin position="357"/>
        <end position="374"/>
    </location>
</feature>
<dbReference type="OrthoDB" id="136762at2"/>
<organism evidence="2 3">
    <name type="scientific">Thermaurantimonas aggregans</name>
    <dbReference type="NCBI Taxonomy" id="2173829"/>
    <lineage>
        <taxon>Bacteria</taxon>
        <taxon>Pseudomonadati</taxon>
        <taxon>Bacteroidota</taxon>
        <taxon>Flavobacteriia</taxon>
        <taxon>Flavobacteriales</taxon>
        <taxon>Schleiferiaceae</taxon>
        <taxon>Thermaurantimonas</taxon>
    </lineage>
</organism>
<keyword evidence="1" id="KW-1133">Transmembrane helix</keyword>
<evidence type="ECO:0000256" key="1">
    <source>
        <dbReference type="SAM" id="Phobius"/>
    </source>
</evidence>
<evidence type="ECO:0000313" key="2">
    <source>
        <dbReference type="EMBL" id="GCD78609.1"/>
    </source>
</evidence>
<evidence type="ECO:0000313" key="3">
    <source>
        <dbReference type="Proteomes" id="UP000286715"/>
    </source>
</evidence>
<feature type="transmembrane region" description="Helical" evidence="1">
    <location>
        <begin position="123"/>
        <end position="139"/>
    </location>
</feature>
<feature type="transmembrane region" description="Helical" evidence="1">
    <location>
        <begin position="324"/>
        <end position="345"/>
    </location>
</feature>
<keyword evidence="3" id="KW-1185">Reference proteome</keyword>
<feature type="transmembrane region" description="Helical" evidence="1">
    <location>
        <begin position="247"/>
        <end position="265"/>
    </location>
</feature>
<feature type="transmembrane region" description="Helical" evidence="1">
    <location>
        <begin position="380"/>
        <end position="401"/>
    </location>
</feature>
<dbReference type="RefSeq" id="WP_124398663.1">
    <property type="nucleotide sequence ID" value="NZ_BHZE01000028.1"/>
</dbReference>
<feature type="transmembrane region" description="Helical" evidence="1">
    <location>
        <begin position="146"/>
        <end position="164"/>
    </location>
</feature>
<gene>
    <name evidence="2" type="ORF">JCM31826_20910</name>
</gene>
<comment type="caution">
    <text evidence="2">The sequence shown here is derived from an EMBL/GenBank/DDBJ whole genome shotgun (WGS) entry which is preliminary data.</text>
</comment>
<dbReference type="EMBL" id="BHZE01000028">
    <property type="protein sequence ID" value="GCD78609.1"/>
    <property type="molecule type" value="Genomic_DNA"/>
</dbReference>
<keyword evidence="1" id="KW-0812">Transmembrane</keyword>
<dbReference type="AlphaFoldDB" id="A0A401XNM0"/>
<reference evidence="2 3" key="1">
    <citation type="submission" date="2018-11" db="EMBL/GenBank/DDBJ databases">
        <title>Schleiferia aggregans sp. nov., a moderately thermophilic heterotrophic bacterium isolated from microbial mats at a terrestrial hot spring.</title>
        <authorList>
            <person name="Iino T."/>
            <person name="Ohkuma M."/>
            <person name="Haruta S."/>
        </authorList>
    </citation>
    <scope>NUCLEOTIDE SEQUENCE [LARGE SCALE GENOMIC DNA]</scope>
    <source>
        <strain evidence="2 3">LA</strain>
    </source>
</reference>
<feature type="transmembrane region" description="Helical" evidence="1">
    <location>
        <begin position="300"/>
        <end position="318"/>
    </location>
</feature>
<keyword evidence="1" id="KW-0472">Membrane</keyword>
<accession>A0A401XNM0</accession>
<feature type="transmembrane region" description="Helical" evidence="1">
    <location>
        <begin position="6"/>
        <end position="26"/>
    </location>
</feature>
<name>A0A401XNM0_9FLAO</name>
<feature type="transmembrane region" description="Helical" evidence="1">
    <location>
        <begin position="85"/>
        <end position="103"/>
    </location>
</feature>
<protein>
    <recommendedName>
        <fullName evidence="4">Glycosyltransferase RgtA/B/C/D-like domain-containing protein</fullName>
    </recommendedName>
</protein>
<feature type="transmembrane region" description="Helical" evidence="1">
    <location>
        <begin position="198"/>
        <end position="227"/>
    </location>
</feature>
<dbReference type="Proteomes" id="UP000286715">
    <property type="component" value="Unassembled WGS sequence"/>
</dbReference>
<evidence type="ECO:0008006" key="4">
    <source>
        <dbReference type="Google" id="ProtNLM"/>
    </source>
</evidence>